<organism evidence="2 3">
    <name type="scientific">Pleurodeles waltl</name>
    <name type="common">Iberian ribbed newt</name>
    <dbReference type="NCBI Taxonomy" id="8319"/>
    <lineage>
        <taxon>Eukaryota</taxon>
        <taxon>Metazoa</taxon>
        <taxon>Chordata</taxon>
        <taxon>Craniata</taxon>
        <taxon>Vertebrata</taxon>
        <taxon>Euteleostomi</taxon>
        <taxon>Amphibia</taxon>
        <taxon>Batrachia</taxon>
        <taxon>Caudata</taxon>
        <taxon>Salamandroidea</taxon>
        <taxon>Salamandridae</taxon>
        <taxon>Pleurodelinae</taxon>
        <taxon>Pleurodeles</taxon>
    </lineage>
</organism>
<name>A0AAV7QD96_PLEWA</name>
<keyword evidence="3" id="KW-1185">Reference proteome</keyword>
<protein>
    <submittedName>
        <fullName evidence="2">Uncharacterized protein</fullName>
    </submittedName>
</protein>
<sequence length="77" mass="8845">MKELIIDGAIIYDGQKVVSLVLREDTYQFGDNMAGRTTGGRDGKCRVEEGEPGKEEKRREDEERDSEWDALRREDVP</sequence>
<dbReference type="AlphaFoldDB" id="A0AAV7QD96"/>
<gene>
    <name evidence="2" type="ORF">NDU88_004912</name>
</gene>
<evidence type="ECO:0000256" key="1">
    <source>
        <dbReference type="SAM" id="MobiDB-lite"/>
    </source>
</evidence>
<evidence type="ECO:0000313" key="2">
    <source>
        <dbReference type="EMBL" id="KAJ1138531.1"/>
    </source>
</evidence>
<dbReference type="Proteomes" id="UP001066276">
    <property type="component" value="Chromosome 6"/>
</dbReference>
<accession>A0AAV7QD96</accession>
<proteinExistence type="predicted"/>
<feature type="compositionally biased region" description="Basic and acidic residues" evidence="1">
    <location>
        <begin position="39"/>
        <end position="77"/>
    </location>
</feature>
<reference evidence="2" key="1">
    <citation type="journal article" date="2022" name="bioRxiv">
        <title>Sequencing and chromosome-scale assembly of the giantPleurodeles waltlgenome.</title>
        <authorList>
            <person name="Brown T."/>
            <person name="Elewa A."/>
            <person name="Iarovenko S."/>
            <person name="Subramanian E."/>
            <person name="Araus A.J."/>
            <person name="Petzold A."/>
            <person name="Susuki M."/>
            <person name="Suzuki K.-i.T."/>
            <person name="Hayashi T."/>
            <person name="Toyoda A."/>
            <person name="Oliveira C."/>
            <person name="Osipova E."/>
            <person name="Leigh N.D."/>
            <person name="Simon A."/>
            <person name="Yun M.H."/>
        </authorList>
    </citation>
    <scope>NUCLEOTIDE SEQUENCE</scope>
    <source>
        <strain evidence="2">20211129_DDA</strain>
        <tissue evidence="2">Liver</tissue>
    </source>
</reference>
<dbReference type="EMBL" id="JANPWB010000010">
    <property type="protein sequence ID" value="KAJ1138531.1"/>
    <property type="molecule type" value="Genomic_DNA"/>
</dbReference>
<evidence type="ECO:0000313" key="3">
    <source>
        <dbReference type="Proteomes" id="UP001066276"/>
    </source>
</evidence>
<feature type="region of interest" description="Disordered" evidence="1">
    <location>
        <begin position="30"/>
        <end position="77"/>
    </location>
</feature>
<comment type="caution">
    <text evidence="2">The sequence shown here is derived from an EMBL/GenBank/DDBJ whole genome shotgun (WGS) entry which is preliminary data.</text>
</comment>